<accession>A0A9Q1B9P5</accession>
<dbReference type="AlphaFoldDB" id="A0A9Q1B9P5"/>
<evidence type="ECO:0000256" key="5">
    <source>
        <dbReference type="ARBA" id="ARBA00022753"/>
    </source>
</evidence>
<evidence type="ECO:0008006" key="14">
    <source>
        <dbReference type="Google" id="ProtNLM"/>
    </source>
</evidence>
<name>A0A9Q1B9P5_HOLLE</name>
<protein>
    <recommendedName>
        <fullName evidence="14">Transmembrane protein 163</fullName>
    </recommendedName>
</protein>
<feature type="transmembrane region" description="Helical" evidence="11">
    <location>
        <begin position="104"/>
        <end position="123"/>
    </location>
</feature>
<dbReference type="GO" id="GO:0031901">
    <property type="term" value="C:early endosome membrane"/>
    <property type="evidence" value="ECO:0007669"/>
    <property type="project" value="UniProtKB-SubCell"/>
</dbReference>
<evidence type="ECO:0000256" key="6">
    <source>
        <dbReference type="ARBA" id="ARBA00022833"/>
    </source>
</evidence>
<keyword evidence="6" id="KW-0862">Zinc</keyword>
<dbReference type="GO" id="GO:0030672">
    <property type="term" value="C:synaptic vesicle membrane"/>
    <property type="evidence" value="ECO:0007669"/>
    <property type="project" value="UniProtKB-SubCell"/>
</dbReference>
<keyword evidence="8" id="KW-0770">Synapse</keyword>
<reference evidence="12" key="1">
    <citation type="submission" date="2021-10" db="EMBL/GenBank/DDBJ databases">
        <title>Tropical sea cucumber genome reveals ecological adaptation and Cuvierian tubules defense mechanism.</title>
        <authorList>
            <person name="Chen T."/>
        </authorList>
    </citation>
    <scope>NUCLEOTIDE SEQUENCE</scope>
    <source>
        <strain evidence="12">Nanhai2018</strain>
        <tissue evidence="12">Muscle</tissue>
    </source>
</reference>
<keyword evidence="10" id="KW-0968">Cytoplasmic vesicle</keyword>
<evidence type="ECO:0000256" key="2">
    <source>
        <dbReference type="ARBA" id="ARBA00004644"/>
    </source>
</evidence>
<comment type="caution">
    <text evidence="12">The sequence shown here is derived from an EMBL/GenBank/DDBJ whole genome shotgun (WGS) entry which is preliminary data.</text>
</comment>
<feature type="transmembrane region" description="Helical" evidence="11">
    <location>
        <begin position="75"/>
        <end position="98"/>
    </location>
</feature>
<gene>
    <name evidence="12" type="ORF">HOLleu_41527</name>
</gene>
<keyword evidence="4 11" id="KW-0812">Transmembrane</keyword>
<dbReference type="OrthoDB" id="5980560at2759"/>
<evidence type="ECO:0000256" key="4">
    <source>
        <dbReference type="ARBA" id="ARBA00022692"/>
    </source>
</evidence>
<evidence type="ECO:0000256" key="10">
    <source>
        <dbReference type="ARBA" id="ARBA00023329"/>
    </source>
</evidence>
<proteinExistence type="inferred from homology"/>
<dbReference type="Gene3D" id="1.20.1510.10">
    <property type="entry name" value="Cation efflux protein transmembrane domain"/>
    <property type="match status" value="1"/>
</dbReference>
<dbReference type="EMBL" id="JAIZAY010000023">
    <property type="protein sequence ID" value="KAJ8019791.1"/>
    <property type="molecule type" value="Genomic_DNA"/>
</dbReference>
<evidence type="ECO:0000256" key="1">
    <source>
        <dbReference type="ARBA" id="ARBA00004146"/>
    </source>
</evidence>
<evidence type="ECO:0000256" key="3">
    <source>
        <dbReference type="ARBA" id="ARBA00008731"/>
    </source>
</evidence>
<feature type="transmembrane region" description="Helical" evidence="11">
    <location>
        <begin position="194"/>
        <end position="218"/>
    </location>
</feature>
<keyword evidence="9 11" id="KW-0472">Membrane</keyword>
<evidence type="ECO:0000256" key="9">
    <source>
        <dbReference type="ARBA" id="ARBA00023136"/>
    </source>
</evidence>
<evidence type="ECO:0000256" key="7">
    <source>
        <dbReference type="ARBA" id="ARBA00022989"/>
    </source>
</evidence>
<dbReference type="Proteomes" id="UP001152320">
    <property type="component" value="Chromosome 23"/>
</dbReference>
<dbReference type="PANTHER" id="PTHR31937:SF2">
    <property type="entry name" value="TRANSMEMBRANE PROTEIN 163"/>
    <property type="match status" value="1"/>
</dbReference>
<keyword evidence="13" id="KW-1185">Reference proteome</keyword>
<dbReference type="InterPro" id="IPR027469">
    <property type="entry name" value="Cation_efflux_TMD_sf"/>
</dbReference>
<feature type="transmembrane region" description="Helical" evidence="11">
    <location>
        <begin position="143"/>
        <end position="162"/>
    </location>
</feature>
<keyword evidence="5" id="KW-0967">Endosome</keyword>
<feature type="transmembrane region" description="Helical" evidence="11">
    <location>
        <begin position="230"/>
        <end position="252"/>
    </location>
</feature>
<feature type="transmembrane region" description="Helical" evidence="11">
    <location>
        <begin position="264"/>
        <end position="285"/>
    </location>
</feature>
<evidence type="ECO:0000313" key="12">
    <source>
        <dbReference type="EMBL" id="KAJ8019791.1"/>
    </source>
</evidence>
<dbReference type="PANTHER" id="PTHR31937">
    <property type="entry name" value="TRANSMEMBRANE PROTEIN 163"/>
    <property type="match status" value="1"/>
</dbReference>
<evidence type="ECO:0000256" key="8">
    <source>
        <dbReference type="ARBA" id="ARBA00023018"/>
    </source>
</evidence>
<dbReference type="InterPro" id="IPR026765">
    <property type="entry name" value="Tmem163"/>
</dbReference>
<evidence type="ECO:0000256" key="11">
    <source>
        <dbReference type="SAM" id="Phobius"/>
    </source>
</evidence>
<comment type="similarity">
    <text evidence="3">Belongs to the TMEM163 family.</text>
</comment>
<sequence>MCSVFCISMGTYSKHGQGNEADSHEMTSLLSGVRHHGVKNDESREETGYQLTKNKYGGSFSHLCEDDVIYYIRGILLVSWVSILVSVGLGSASMVLAYTCHSSAAFGFAFDCIIDMVSSCVLIWRFSDYHGNFNEEEVEKITLVALGSLFIISSGSIMYHSISSLAFRIPKSALHAEKFEKRLIEQIHSCEGKFALGLTSVSALIFLLVTATIVYIGVRLNSRSIKADGIIGAVALATTLTWCLSLVTIGMFPQLWYLEEAVGLFVGIFCFCYGIWLISELVVLIRNGNGDQKD</sequence>
<keyword evidence="7 11" id="KW-1133">Transmembrane helix</keyword>
<organism evidence="12 13">
    <name type="scientific">Holothuria leucospilota</name>
    <name type="common">Black long sea cucumber</name>
    <name type="synonym">Mertensiothuria leucospilota</name>
    <dbReference type="NCBI Taxonomy" id="206669"/>
    <lineage>
        <taxon>Eukaryota</taxon>
        <taxon>Metazoa</taxon>
        <taxon>Echinodermata</taxon>
        <taxon>Eleutherozoa</taxon>
        <taxon>Echinozoa</taxon>
        <taxon>Holothuroidea</taxon>
        <taxon>Aspidochirotacea</taxon>
        <taxon>Aspidochirotida</taxon>
        <taxon>Holothuriidae</taxon>
        <taxon>Holothuria</taxon>
    </lineage>
</organism>
<dbReference type="SUPFAM" id="SSF161111">
    <property type="entry name" value="Cation efflux protein transmembrane domain-like"/>
    <property type="match status" value="1"/>
</dbReference>
<evidence type="ECO:0000313" key="13">
    <source>
        <dbReference type="Proteomes" id="UP001152320"/>
    </source>
</evidence>
<comment type="subcellular location">
    <subcellularLocation>
        <location evidence="2">Cytoplasmic vesicle</location>
        <location evidence="2">Secretory vesicle</location>
        <location evidence="2">Synaptic vesicle membrane</location>
        <topology evidence="2">Multi-pass membrane protein</topology>
    </subcellularLocation>
    <subcellularLocation>
        <location evidence="1">Early endosome membrane</location>
    </subcellularLocation>
</comment>